<dbReference type="PROSITE" id="PS51208">
    <property type="entry name" value="AUTOTRANSPORTER"/>
    <property type="match status" value="1"/>
</dbReference>
<feature type="region of interest" description="Disordered" evidence="2">
    <location>
        <begin position="77"/>
        <end position="103"/>
    </location>
</feature>
<dbReference type="AlphaFoldDB" id="A0A0H3LMC1"/>
<dbReference type="GO" id="GO:0007155">
    <property type="term" value="P:cell adhesion"/>
    <property type="evidence" value="ECO:0007669"/>
    <property type="project" value="InterPro"/>
</dbReference>
<evidence type="ECO:0000256" key="1">
    <source>
        <dbReference type="ARBA" id="ARBA00022729"/>
    </source>
</evidence>
<dbReference type="PRINTS" id="PR01482">
    <property type="entry name" value="PERTACTIN"/>
</dbReference>
<dbReference type="HOGENOM" id="CLU_002318_1_1_4"/>
<dbReference type="InterPro" id="IPR051551">
    <property type="entry name" value="Autotransporter_adhesion"/>
</dbReference>
<sequence length="993" mass="103805">MNDRKSNSVSPVARYLRFGVAAVAGVAAGALPSPDVDAQAAPAAAAAAKIEALSDTDIYSDYEHGIVMAPDNKDYISYKPAEGGPEAPPPPPPPPPPPFKPAPYVSLGNDVVAERIRVDVRGDETLGVYVDSEHRSLTVRDSRIDAYGKPPSIESPNYYGAAAVYAGTLNIENSTVRHNYAAQPFEDAVGVGVTALGEKAILNVTDSEVSGTRGAVIGWGGEATFTNSVLRGSAFGLYAEMCDTCRDDDGTSPSIRVRGGVVQGGVGANNVAVVATGPGKVAIENAELLGASGMYATFGAQVDMKGGRILAHNTNVIGSQDYADGPYGGVVLTEDGQVNLEDVKVSATGLGAAGLWLLGDKDTSPRANLRNTDVHGEVAAIALGFNGEANISGGSLSVEDGAVLTTLTPDAVEYYYDYALSMEHPAADAPLTPVRVTLSDGARASGETLIAHGGLLPMTLRLSSGADARGDIVTLPPSAPPDSAEQPDAEPRPDAAAQSDAKAKARVMAQVDGGEPVAVPIPASSHPDAPIDVFIDSGAQWRGITNTVNALRIEDGTWTVTGSSAVNSLHLQAGKVAYATPAESDGKFKHLRVKTLSGSGLFEMNASADLSDGDLLVVSDEASGQHKVLVRGAGTEPTGVESLTLVELPKGSQAGFTLANRGGVVDAGAFRYRLTPDNGVWGLERTSQLSAVANAALNTGGVGAASSIWYAEGNALSKRLGELRLDPGAGGFWGRTFAQKQQLDNKAGRRFDQKVYGFELGADHAIAGQQGRWHVGGLLGYTRARRSFVDDGAGHTDSAHIGAYAAYVADNGFYFDSTLRASRFENDFTVTATDAVSIRGKYRANGVGATLEAGKRFTLHDGWFVEPQSEVSLFHASGGTYRAANNLSVKDEGGTSAVLRLGLAAGRRIELGKDRVIQPYATLSWLQEFKGVTTVRTNGYGLRTDLGGGRAELALGLAAALGRGHKFYTSYEYAKGNKLTLPWTFHLGYRYAW</sequence>
<dbReference type="PANTHER" id="PTHR35037">
    <property type="entry name" value="C-TERMINAL REGION OF AIDA-LIKE PROTEIN"/>
    <property type="match status" value="1"/>
</dbReference>
<dbReference type="eggNOG" id="COG3468">
    <property type="taxonomic scope" value="Bacteria"/>
</dbReference>
<evidence type="ECO:0000313" key="5">
    <source>
        <dbReference type="Proteomes" id="UP000001027"/>
    </source>
</evidence>
<dbReference type="InterPro" id="IPR036709">
    <property type="entry name" value="Autotransporte_beta_dom_sf"/>
</dbReference>
<dbReference type="PRINTS" id="PR01484">
    <property type="entry name" value="PRTACTNFAMLY"/>
</dbReference>
<feature type="region of interest" description="Disordered" evidence="2">
    <location>
        <begin position="469"/>
        <end position="506"/>
    </location>
</feature>
<dbReference type="InterPro" id="IPR005546">
    <property type="entry name" value="Autotransporte_beta"/>
</dbReference>
<dbReference type="SUPFAM" id="SSF103515">
    <property type="entry name" value="Autotransporter"/>
    <property type="match status" value="1"/>
</dbReference>
<dbReference type="InterPro" id="IPR003991">
    <property type="entry name" value="Pertactin_virulence_factor"/>
</dbReference>
<name>A0A0H3LMC1_BORBR</name>
<reference evidence="4 5" key="1">
    <citation type="journal article" date="2003" name="Nat. Genet.">
        <title>Comparative analysis of the genome sequences of Bordetella pertussis, Bordetella parapertussis and Bordetella bronchiseptica.</title>
        <authorList>
            <person name="Parkhill J."/>
            <person name="Sebaihia M."/>
            <person name="Preston A."/>
            <person name="Murphy L.D."/>
            <person name="Thomson N.R."/>
            <person name="Harris D.E."/>
            <person name="Holden M.T.G."/>
            <person name="Churcher C.M."/>
            <person name="Bentley S.D."/>
            <person name="Mungall K.L."/>
            <person name="Cerdeno-Tarraga A.-M."/>
            <person name="Temple L."/>
            <person name="James K.D."/>
            <person name="Harris B."/>
            <person name="Quail M.A."/>
            <person name="Achtman M."/>
            <person name="Atkin R."/>
            <person name="Baker S."/>
            <person name="Basham D."/>
            <person name="Bason N."/>
            <person name="Cherevach I."/>
            <person name="Chillingworth T."/>
            <person name="Collins M."/>
            <person name="Cronin A."/>
            <person name="Davis P."/>
            <person name="Doggett J."/>
            <person name="Feltwell T."/>
            <person name="Goble A."/>
            <person name="Hamlin N."/>
            <person name="Hauser H."/>
            <person name="Holroyd S."/>
            <person name="Jagels K."/>
            <person name="Leather S."/>
            <person name="Moule S."/>
            <person name="Norberczak H."/>
            <person name="O'Neil S."/>
            <person name="Ormond D."/>
            <person name="Price C."/>
            <person name="Rabbinowitsch E."/>
            <person name="Rutter S."/>
            <person name="Sanders M."/>
            <person name="Saunders D."/>
            <person name="Seeger K."/>
            <person name="Sharp S."/>
            <person name="Simmonds M."/>
            <person name="Skelton J."/>
            <person name="Squares R."/>
            <person name="Squares S."/>
            <person name="Stevens K."/>
            <person name="Unwin L."/>
            <person name="Whitehead S."/>
            <person name="Barrell B.G."/>
            <person name="Maskell D.J."/>
        </authorList>
    </citation>
    <scope>NUCLEOTIDE SEQUENCE [LARGE SCALE GENOMIC DNA]</scope>
    <source>
        <strain evidence="4 5">ATCC BAA-588 / NCTC 13252 / RB50</strain>
    </source>
</reference>
<dbReference type="InterPro" id="IPR003992">
    <property type="entry name" value="Pertactin"/>
</dbReference>
<dbReference type="RefSeq" id="WP_010926357.1">
    <property type="nucleotide sequence ID" value="NC_002927.3"/>
</dbReference>
<dbReference type="SUPFAM" id="SSF101447">
    <property type="entry name" value="Formin homology 2 domain (FH2 domain)"/>
    <property type="match status" value="1"/>
</dbReference>
<gene>
    <name evidence="4" type="primary">bapC</name>
    <name evidence="4" type="ordered locus">BB2033</name>
</gene>
<dbReference type="EMBL" id="BX640443">
    <property type="protein sequence ID" value="CAE32529.1"/>
    <property type="molecule type" value="Genomic_DNA"/>
</dbReference>
<keyword evidence="1" id="KW-0732">Signal</keyword>
<dbReference type="InterPro" id="IPR006315">
    <property type="entry name" value="OM_autotransptr_brl_dom"/>
</dbReference>
<dbReference type="InterPro" id="IPR011050">
    <property type="entry name" value="Pectin_lyase_fold/virulence"/>
</dbReference>
<dbReference type="PANTHER" id="PTHR35037:SF3">
    <property type="entry name" value="C-TERMINAL REGION OF AIDA-LIKE PROTEIN"/>
    <property type="match status" value="1"/>
</dbReference>
<dbReference type="Proteomes" id="UP000001027">
    <property type="component" value="Chromosome"/>
</dbReference>
<dbReference type="GO" id="GO:0019867">
    <property type="term" value="C:outer membrane"/>
    <property type="evidence" value="ECO:0007669"/>
    <property type="project" value="InterPro"/>
</dbReference>
<dbReference type="SMART" id="SM00869">
    <property type="entry name" value="Autotransporter"/>
    <property type="match status" value="1"/>
</dbReference>
<proteinExistence type="predicted"/>
<dbReference type="InterPro" id="IPR004899">
    <property type="entry name" value="Pertactin_central"/>
</dbReference>
<dbReference type="SUPFAM" id="SSF51126">
    <property type="entry name" value="Pectin lyase-like"/>
    <property type="match status" value="1"/>
</dbReference>
<dbReference type="NCBIfam" id="TIGR01414">
    <property type="entry name" value="autotrans_barl"/>
    <property type="match status" value="1"/>
</dbReference>
<dbReference type="InterPro" id="IPR012332">
    <property type="entry name" value="Autotransporter_pectin_lyase_C"/>
</dbReference>
<dbReference type="KEGG" id="bbr:BB2033"/>
<organism evidence="4 5">
    <name type="scientific">Bordetella bronchiseptica (strain ATCC BAA-588 / NCTC 13252 / RB50)</name>
    <name type="common">Alcaligenes bronchisepticus</name>
    <dbReference type="NCBI Taxonomy" id="257310"/>
    <lineage>
        <taxon>Bacteria</taxon>
        <taxon>Pseudomonadati</taxon>
        <taxon>Pseudomonadota</taxon>
        <taxon>Betaproteobacteria</taxon>
        <taxon>Burkholderiales</taxon>
        <taxon>Alcaligenaceae</taxon>
        <taxon>Bordetella</taxon>
    </lineage>
</organism>
<dbReference type="CDD" id="cd01343">
    <property type="entry name" value="PL1_Passenger_AT"/>
    <property type="match status" value="1"/>
</dbReference>
<evidence type="ECO:0000313" key="4">
    <source>
        <dbReference type="EMBL" id="CAE32529.1"/>
    </source>
</evidence>
<dbReference type="Pfam" id="PF03797">
    <property type="entry name" value="Autotransporter"/>
    <property type="match status" value="1"/>
</dbReference>
<dbReference type="Gene3D" id="2.160.20.20">
    <property type="match status" value="1"/>
</dbReference>
<dbReference type="Gene3D" id="2.40.128.130">
    <property type="entry name" value="Autotransporter beta-domain"/>
    <property type="match status" value="1"/>
</dbReference>
<accession>A0A0H3LMC1</accession>
<dbReference type="Pfam" id="PF03212">
    <property type="entry name" value="Pertactin"/>
    <property type="match status" value="1"/>
</dbReference>
<protein>
    <submittedName>
        <fullName evidence="4">Autotransporter</fullName>
    </submittedName>
</protein>
<evidence type="ECO:0000256" key="2">
    <source>
        <dbReference type="SAM" id="MobiDB-lite"/>
    </source>
</evidence>
<evidence type="ECO:0000259" key="3">
    <source>
        <dbReference type="PROSITE" id="PS51208"/>
    </source>
</evidence>
<feature type="compositionally biased region" description="Pro residues" evidence="2">
    <location>
        <begin position="86"/>
        <end position="101"/>
    </location>
</feature>
<feature type="domain" description="Autotransporter" evidence="3">
    <location>
        <begin position="725"/>
        <end position="993"/>
    </location>
</feature>